<dbReference type="InterPro" id="IPR047809">
    <property type="entry name" value="COQ7_proteobact"/>
</dbReference>
<comment type="catalytic activity">
    <reaction evidence="9">
        <text>a 5-methoxy-2-methyl-3-(all-trans-polyprenyl)benzene-1,4-diol + AH2 + O2 = a 3-demethylubiquinol + A + H2O</text>
        <dbReference type="Rhea" id="RHEA:50908"/>
        <dbReference type="Rhea" id="RHEA-COMP:10859"/>
        <dbReference type="Rhea" id="RHEA-COMP:10914"/>
        <dbReference type="ChEBI" id="CHEBI:13193"/>
        <dbReference type="ChEBI" id="CHEBI:15377"/>
        <dbReference type="ChEBI" id="CHEBI:15379"/>
        <dbReference type="ChEBI" id="CHEBI:17499"/>
        <dbReference type="ChEBI" id="CHEBI:84167"/>
        <dbReference type="ChEBI" id="CHEBI:84422"/>
        <dbReference type="EC" id="1.14.99.60"/>
    </reaction>
</comment>
<dbReference type="EMBL" id="AP014936">
    <property type="protein sequence ID" value="BAU49954.1"/>
    <property type="molecule type" value="Genomic_DNA"/>
</dbReference>
<dbReference type="HAMAP" id="MF_01658">
    <property type="entry name" value="COQ7"/>
    <property type="match status" value="1"/>
</dbReference>
<evidence type="ECO:0000313" key="11">
    <source>
        <dbReference type="Proteomes" id="UP000218899"/>
    </source>
</evidence>
<dbReference type="CDD" id="cd01042">
    <property type="entry name" value="DMQH"/>
    <property type="match status" value="1"/>
</dbReference>
<comment type="subcellular location">
    <subcellularLocation>
        <location evidence="9">Cell membrane</location>
        <topology evidence="9">Peripheral membrane protein</topology>
    </subcellularLocation>
</comment>
<comment type="pathway">
    <text evidence="1 9">Cofactor biosynthesis; ubiquinone biosynthesis.</text>
</comment>
<dbReference type="InterPro" id="IPR012347">
    <property type="entry name" value="Ferritin-like"/>
</dbReference>
<comment type="similarity">
    <text evidence="9">Belongs to the COQ7 family.</text>
</comment>
<dbReference type="EC" id="1.14.99.60" evidence="9"/>
<dbReference type="Proteomes" id="UP000218899">
    <property type="component" value="Chromosome"/>
</dbReference>
<proteinExistence type="inferred from homology"/>
<feature type="binding site" evidence="9">
    <location>
        <position position="91"/>
    </location>
    <ligand>
        <name>Fe cation</name>
        <dbReference type="ChEBI" id="CHEBI:24875"/>
        <label>1</label>
    </ligand>
</feature>
<dbReference type="KEGG" id="sva:SVA_3418"/>
<dbReference type="Pfam" id="PF03232">
    <property type="entry name" value="COQ7"/>
    <property type="match status" value="1"/>
</dbReference>
<gene>
    <name evidence="9" type="primary">coq7</name>
    <name evidence="10" type="ORF">SVA_3418</name>
</gene>
<dbReference type="GO" id="GO:0008682">
    <property type="term" value="F:3-demethoxyubiquinol 3-hydroxylase activity"/>
    <property type="evidence" value="ECO:0007669"/>
    <property type="project" value="UniProtKB-EC"/>
</dbReference>
<dbReference type="GO" id="GO:0005886">
    <property type="term" value="C:plasma membrane"/>
    <property type="evidence" value="ECO:0007669"/>
    <property type="project" value="UniProtKB-SubCell"/>
</dbReference>
<feature type="binding site" evidence="9">
    <location>
        <position position="61"/>
    </location>
    <ligand>
        <name>Fe cation</name>
        <dbReference type="ChEBI" id="CHEBI:24875"/>
        <label>1</label>
    </ligand>
</feature>
<feature type="binding site" evidence="9">
    <location>
        <position position="175"/>
    </location>
    <ligand>
        <name>Fe cation</name>
        <dbReference type="ChEBI" id="CHEBI:24875"/>
        <label>2</label>
    </ligand>
</feature>
<evidence type="ECO:0000256" key="7">
    <source>
        <dbReference type="ARBA" id="ARBA00023033"/>
    </source>
</evidence>
<evidence type="ECO:0000256" key="2">
    <source>
        <dbReference type="ARBA" id="ARBA00022475"/>
    </source>
</evidence>
<dbReference type="SUPFAM" id="SSF47240">
    <property type="entry name" value="Ferritin-like"/>
    <property type="match status" value="1"/>
</dbReference>
<keyword evidence="8 9" id="KW-0472">Membrane</keyword>
<comment type="cofactor">
    <cofactor evidence="9">
        <name>Fe cation</name>
        <dbReference type="ChEBI" id="CHEBI:24875"/>
    </cofactor>
    <text evidence="9">Binds 2 iron ions per subunit.</text>
</comment>
<dbReference type="InterPro" id="IPR011566">
    <property type="entry name" value="Ubq_synth_Coq7"/>
</dbReference>
<dbReference type="OrthoDB" id="5192789at2"/>
<dbReference type="PANTHER" id="PTHR11237:SF4">
    <property type="entry name" value="5-DEMETHOXYUBIQUINONE HYDROXYLASE, MITOCHONDRIAL"/>
    <property type="match status" value="1"/>
</dbReference>
<feature type="binding site" evidence="9">
    <location>
        <position position="94"/>
    </location>
    <ligand>
        <name>Fe cation</name>
        <dbReference type="ChEBI" id="CHEBI:24875"/>
        <label>1</label>
    </ligand>
</feature>
<evidence type="ECO:0000256" key="4">
    <source>
        <dbReference type="ARBA" id="ARBA00022723"/>
    </source>
</evidence>
<keyword evidence="11" id="KW-1185">Reference proteome</keyword>
<keyword evidence="7 9" id="KW-0503">Monooxygenase</keyword>
<dbReference type="UniPathway" id="UPA00232"/>
<dbReference type="AlphaFoldDB" id="A0A1B4VBQ9"/>
<keyword evidence="3 9" id="KW-0831">Ubiquinone biosynthesis</keyword>
<reference evidence="10 11" key="1">
    <citation type="submission" date="2015-08" db="EMBL/GenBank/DDBJ databases">
        <title>Complete genome sequence of Sulfurifustis variabilis.</title>
        <authorList>
            <person name="Miura A."/>
            <person name="Kojima H."/>
            <person name="Fukui M."/>
        </authorList>
    </citation>
    <scope>NUCLEOTIDE SEQUENCE [LARGE SCALE GENOMIC DNA]</scope>
    <source>
        <strain evidence="11">skN76</strain>
    </source>
</reference>
<evidence type="ECO:0000256" key="8">
    <source>
        <dbReference type="ARBA" id="ARBA00023136"/>
    </source>
</evidence>
<comment type="function">
    <text evidence="9">Catalyzes the hydroxylation of 2-nonaprenyl-3-methyl-6-methoxy-1,4-benzoquinol during ubiquinone biosynthesis.</text>
</comment>
<dbReference type="InterPro" id="IPR009078">
    <property type="entry name" value="Ferritin-like_SF"/>
</dbReference>
<evidence type="ECO:0000313" key="10">
    <source>
        <dbReference type="EMBL" id="BAU49954.1"/>
    </source>
</evidence>
<evidence type="ECO:0000256" key="3">
    <source>
        <dbReference type="ARBA" id="ARBA00022688"/>
    </source>
</evidence>
<protein>
    <recommendedName>
        <fullName evidence="9">3-demethoxyubiquinol 3-hydroxylase</fullName>
        <shortName evidence="9">DMQ hydroxylase</shortName>
        <ecNumber evidence="9">1.14.99.60</ecNumber>
    </recommendedName>
    <alternativeName>
        <fullName evidence="9">2-nonaprenyl-3-methyl-6-methoxy-1,4-benzoquinol hydroxylase</fullName>
    </alternativeName>
</protein>
<feature type="binding site" evidence="9">
    <location>
        <position position="91"/>
    </location>
    <ligand>
        <name>Fe cation</name>
        <dbReference type="ChEBI" id="CHEBI:24875"/>
        <label>2</label>
    </ligand>
</feature>
<dbReference type="GO" id="GO:0046872">
    <property type="term" value="F:metal ion binding"/>
    <property type="evidence" value="ECO:0007669"/>
    <property type="project" value="UniProtKB-KW"/>
</dbReference>
<evidence type="ECO:0000256" key="6">
    <source>
        <dbReference type="ARBA" id="ARBA00023004"/>
    </source>
</evidence>
<dbReference type="NCBIfam" id="NF033656">
    <property type="entry name" value="DMQ_monoox_COQ7"/>
    <property type="match status" value="1"/>
</dbReference>
<feature type="binding site" evidence="9">
    <location>
        <position position="175"/>
    </location>
    <ligand>
        <name>Fe cation</name>
        <dbReference type="ChEBI" id="CHEBI:24875"/>
        <label>1</label>
    </ligand>
</feature>
<dbReference type="Gene3D" id="1.20.1260.10">
    <property type="match status" value="1"/>
</dbReference>
<organism evidence="10 11">
    <name type="scientific">Sulfurifustis variabilis</name>
    <dbReference type="NCBI Taxonomy" id="1675686"/>
    <lineage>
        <taxon>Bacteria</taxon>
        <taxon>Pseudomonadati</taxon>
        <taxon>Pseudomonadota</taxon>
        <taxon>Gammaproteobacteria</taxon>
        <taxon>Acidiferrobacterales</taxon>
        <taxon>Acidiferrobacteraceae</taxon>
        <taxon>Sulfurifustis</taxon>
    </lineage>
</organism>
<dbReference type="GO" id="GO:0006744">
    <property type="term" value="P:ubiquinone biosynthetic process"/>
    <property type="evidence" value="ECO:0007669"/>
    <property type="project" value="UniProtKB-UniRule"/>
</dbReference>
<keyword evidence="4 9" id="KW-0479">Metal-binding</keyword>
<evidence type="ECO:0000256" key="5">
    <source>
        <dbReference type="ARBA" id="ARBA00023002"/>
    </source>
</evidence>
<evidence type="ECO:0000256" key="9">
    <source>
        <dbReference type="HAMAP-Rule" id="MF_01658"/>
    </source>
</evidence>
<accession>A0A1B4VBQ9</accession>
<keyword evidence="2 9" id="KW-1003">Cell membrane</keyword>
<name>A0A1B4VBQ9_9GAMM</name>
<feature type="binding site" evidence="9">
    <location>
        <position position="143"/>
    </location>
    <ligand>
        <name>Fe cation</name>
        <dbReference type="ChEBI" id="CHEBI:24875"/>
        <label>2</label>
    </ligand>
</feature>
<keyword evidence="6 9" id="KW-0408">Iron</keyword>
<evidence type="ECO:0000256" key="1">
    <source>
        <dbReference type="ARBA" id="ARBA00004749"/>
    </source>
</evidence>
<dbReference type="PANTHER" id="PTHR11237">
    <property type="entry name" value="COENZYME Q10 BIOSYNTHESIS PROTEIN 7"/>
    <property type="match status" value="1"/>
</dbReference>
<keyword evidence="5 9" id="KW-0560">Oxidoreductase</keyword>
<feature type="binding site" evidence="9">
    <location>
        <position position="178"/>
    </location>
    <ligand>
        <name>Fe cation</name>
        <dbReference type="ChEBI" id="CHEBI:24875"/>
        <label>2</label>
    </ligand>
</feature>
<sequence length="212" mass="23569">MRDISSADRLIGSLDQAIRLVFGPRPHAERSTPAVSVPESDLSAEERDLSGRLMRINHAGEICAQALYQGQALTARLEHVRDKMEQAAQEENDHLAWTEERVHELGSHTSYLNPVWYGGSFAIGAIAGLAGDRWSLGFLAETERQVVEHLGEHLERLPAGDSRSRAILLQMREDEGKHATTAVESGGTPLPRPVQRLMRLTSRVMTRTAFWV</sequence>